<accession>A0ABY7AT44</accession>
<organism evidence="1 2">
    <name type="scientific">Catenovulum adriaticum</name>
    <dbReference type="NCBI Taxonomy" id="2984846"/>
    <lineage>
        <taxon>Bacteria</taxon>
        <taxon>Pseudomonadati</taxon>
        <taxon>Pseudomonadota</taxon>
        <taxon>Gammaproteobacteria</taxon>
        <taxon>Alteromonadales</taxon>
        <taxon>Alteromonadaceae</taxon>
        <taxon>Catenovulum</taxon>
    </lineage>
</organism>
<geneLocation type="plasmid" evidence="1 2">
    <name>pCadTS8_2</name>
</geneLocation>
<dbReference type="InterPro" id="IPR050816">
    <property type="entry name" value="Flavin-dep_Halogenase_NPB"/>
</dbReference>
<sequence>MQQNNDPNPQAKLKNIIIAGGGTAGWMTAAAFGKLFGKSLNITLIESDQIGTVGVGEATIPTLIYYHRLLGLDEREVMAATQATFKLGIQFENWRDVNRDYFHAFGQTGQDCWACGFQHFWLKGQTQAINYPYADYNLELQAALNNKFSHLPDNGLGYAFHLDATLYAKYLRTFAEKHGVTRIESKITKVNQNIQTGDIQSLSLEGERTVTGDLFIDCTGMRALLIEQTLNTGFEDWSHWLPCDSALAVQTQLTEKPKPYTRSIAHPFGWQWKIPLQHRTGNGLVYSSKFVSDETATQTLEQNITGEKLTDIRKIDFKTGKRRQQWHKNCVAIGLSSGFLEPLESTSIHLISASIIRLMQMLPLTKGEKCNINEFNKQAELELIGIRDFIILHYKITERLDSRFWRHCANMDIPRTLNDKIELFKESGRVLRERDELFEDSWQQVMLGQGIVPKTYHPIANSMSSPELTRFLQAIKGNIQKTVARMPDHQKYIEQYCAKQ</sequence>
<dbReference type="InterPro" id="IPR036188">
    <property type="entry name" value="FAD/NAD-bd_sf"/>
</dbReference>
<reference evidence="1" key="1">
    <citation type="submission" date="2022-10" db="EMBL/GenBank/DDBJ databases">
        <title>Catenovulum adriacola sp. nov. isolated in the Harbour of Susak.</title>
        <authorList>
            <person name="Schoch T."/>
            <person name="Reich S.J."/>
            <person name="Stoeferle S."/>
            <person name="Flaiz M."/>
            <person name="Kazda M."/>
            <person name="Riedel C.U."/>
            <person name="Duerre P."/>
        </authorList>
    </citation>
    <scope>NUCLEOTIDE SEQUENCE</scope>
    <source>
        <strain evidence="1">TS8</strain>
        <plasmid evidence="1">pCadTS8_2</plasmid>
    </source>
</reference>
<dbReference type="InterPro" id="IPR033856">
    <property type="entry name" value="Trp_halogen"/>
</dbReference>
<dbReference type="Pfam" id="PF04820">
    <property type="entry name" value="Trp_halogenase"/>
    <property type="match status" value="1"/>
</dbReference>
<gene>
    <name evidence="1" type="ORF">OLW01_17270</name>
</gene>
<dbReference type="PANTHER" id="PTHR43747">
    <property type="entry name" value="FAD-BINDING PROTEIN"/>
    <property type="match status" value="1"/>
</dbReference>
<evidence type="ECO:0000313" key="1">
    <source>
        <dbReference type="EMBL" id="WAJ72480.1"/>
    </source>
</evidence>
<dbReference type="RefSeq" id="WP_268077279.1">
    <property type="nucleotide sequence ID" value="NZ_CP109967.1"/>
</dbReference>
<proteinExistence type="predicted"/>
<dbReference type="SUPFAM" id="SSF51905">
    <property type="entry name" value="FAD/NAD(P)-binding domain"/>
    <property type="match status" value="1"/>
</dbReference>
<keyword evidence="2" id="KW-1185">Reference proteome</keyword>
<protein>
    <submittedName>
        <fullName evidence="1">Tryptophan 7-halogenase</fullName>
    </submittedName>
</protein>
<dbReference type="Proteomes" id="UP001163726">
    <property type="component" value="Plasmid pCadTS8_2"/>
</dbReference>
<keyword evidence="1" id="KW-0614">Plasmid</keyword>
<dbReference type="InterPro" id="IPR006905">
    <property type="entry name" value="Flavin_halogenase"/>
</dbReference>
<dbReference type="PANTHER" id="PTHR43747:SF4">
    <property type="entry name" value="FLAVIN-DEPENDENT TRYPTOPHAN HALOGENASE"/>
    <property type="match status" value="1"/>
</dbReference>
<dbReference type="Gene3D" id="3.50.50.60">
    <property type="entry name" value="FAD/NAD(P)-binding domain"/>
    <property type="match status" value="1"/>
</dbReference>
<name>A0ABY7AT44_9ALTE</name>
<dbReference type="EMBL" id="CP109967">
    <property type="protein sequence ID" value="WAJ72480.1"/>
    <property type="molecule type" value="Genomic_DNA"/>
</dbReference>
<dbReference type="PIRSF" id="PIRSF011396">
    <property type="entry name" value="Trp_halogenase"/>
    <property type="match status" value="1"/>
</dbReference>
<evidence type="ECO:0000313" key="2">
    <source>
        <dbReference type="Proteomes" id="UP001163726"/>
    </source>
</evidence>